<name>A0ABP0VIT0_9BRYO</name>
<sequence>MTSPQGMDDLFWGRDYEGVSDWAERLTMAAEVRDLTPDKLFKIAKLNMRGHAKEWFRRLQPAPGDWAELHMEELVGAAIEVERVLGELGETPFEPLKEEQEEGVAETSMEHQVANLNNTLINLFKEGVPNSIPSSSSTLFNECQICKGRDHIATTCPRLNEPRPKCAKCGMLHRTENCGVKCSFCSCLGHSEDRCWKKSKDGKSHSGATNFLEVLLNDEAATLQQLNELCGNENVFSYTRIPRRRLPVELPPTGVVPPTEAIEDNVVMNRENSIRSKILSHFIKGKISLTPMEIVMMILGELEQLENLVKVARRKKDAEVENTQVSMVSVAPTLRRICVNKTHKSKTLHLSIEMNDFLIEGLVDTGASMSVMAATVVREMGMMHLVSGSETYKTASGMVTQAMGRIDEVSVKAGGVLCSMTFMVVDTDNYDVLLGLDFLIKIGAIVDVERGLIQVRHGPGSDVEVLPLTMVNMLQALNSEALMQSDSCTAEKFDRMMGNPCVGDNVQTQQLDEQVSSSDSDTSENSEKERQQLEPICDGSEFKDTELEELVTREGPQQILQLTLQQADHLMREETGDSDDYVDWIKWVADAEQKKQAPSGATNVEVSALL</sequence>
<dbReference type="Pfam" id="PF13975">
    <property type="entry name" value="gag-asp_proteas"/>
    <property type="match status" value="1"/>
</dbReference>
<gene>
    <name evidence="7" type="ORF">CSSPJE1EN1_LOCUS29146</name>
</gene>
<organism evidence="7 8">
    <name type="scientific">Sphagnum jensenii</name>
    <dbReference type="NCBI Taxonomy" id="128206"/>
    <lineage>
        <taxon>Eukaryota</taxon>
        <taxon>Viridiplantae</taxon>
        <taxon>Streptophyta</taxon>
        <taxon>Embryophyta</taxon>
        <taxon>Bryophyta</taxon>
        <taxon>Sphagnophytina</taxon>
        <taxon>Sphagnopsida</taxon>
        <taxon>Sphagnales</taxon>
        <taxon>Sphagnaceae</taxon>
        <taxon>Sphagnum</taxon>
    </lineage>
</organism>
<comment type="caution">
    <text evidence="7">The sequence shown here is derived from an EMBL/GenBank/DDBJ whole genome shotgun (WGS) entry which is preliminary data.</text>
</comment>
<keyword evidence="3" id="KW-0064">Aspartyl protease</keyword>
<keyword evidence="2" id="KW-0645">Protease</keyword>
<keyword evidence="5" id="KW-0175">Coiled coil</keyword>
<feature type="region of interest" description="Disordered" evidence="6">
    <location>
        <begin position="511"/>
        <end position="541"/>
    </location>
</feature>
<keyword evidence="8" id="KW-1185">Reference proteome</keyword>
<feature type="coiled-coil region" evidence="5">
    <location>
        <begin position="295"/>
        <end position="322"/>
    </location>
</feature>
<evidence type="ECO:0008006" key="9">
    <source>
        <dbReference type="Google" id="ProtNLM"/>
    </source>
</evidence>
<evidence type="ECO:0000256" key="1">
    <source>
        <dbReference type="ARBA" id="ARBA00009136"/>
    </source>
</evidence>
<dbReference type="InterPro" id="IPR001969">
    <property type="entry name" value="Aspartic_peptidase_AS"/>
</dbReference>
<comment type="similarity">
    <text evidence="1">Belongs to the DDI1 family.</text>
</comment>
<accession>A0ABP0VIT0</accession>
<dbReference type="PANTHER" id="PTHR12917:SF1">
    <property type="entry name" value="AT13091P"/>
    <property type="match status" value="1"/>
</dbReference>
<dbReference type="EMBL" id="CAXAQS010000931">
    <property type="protein sequence ID" value="CAK9253768.1"/>
    <property type="molecule type" value="Genomic_DNA"/>
</dbReference>
<dbReference type="Proteomes" id="UP001497444">
    <property type="component" value="Unassembled WGS sequence"/>
</dbReference>
<evidence type="ECO:0000313" key="8">
    <source>
        <dbReference type="Proteomes" id="UP001497444"/>
    </source>
</evidence>
<evidence type="ECO:0000256" key="2">
    <source>
        <dbReference type="ARBA" id="ARBA00022670"/>
    </source>
</evidence>
<evidence type="ECO:0000256" key="4">
    <source>
        <dbReference type="ARBA" id="ARBA00022801"/>
    </source>
</evidence>
<protein>
    <recommendedName>
        <fullName evidence="9">Peptidase A2 domain-containing protein</fullName>
    </recommendedName>
</protein>
<evidence type="ECO:0000313" key="7">
    <source>
        <dbReference type="EMBL" id="CAK9253768.1"/>
    </source>
</evidence>
<dbReference type="SUPFAM" id="SSF50630">
    <property type="entry name" value="Acid proteases"/>
    <property type="match status" value="1"/>
</dbReference>
<evidence type="ECO:0000256" key="5">
    <source>
        <dbReference type="SAM" id="Coils"/>
    </source>
</evidence>
<dbReference type="InterPro" id="IPR021109">
    <property type="entry name" value="Peptidase_aspartic_dom_sf"/>
</dbReference>
<dbReference type="PROSITE" id="PS00141">
    <property type="entry name" value="ASP_PROTEASE"/>
    <property type="match status" value="1"/>
</dbReference>
<keyword evidence="4" id="KW-0378">Hydrolase</keyword>
<proteinExistence type="inferred from homology"/>
<evidence type="ECO:0000256" key="3">
    <source>
        <dbReference type="ARBA" id="ARBA00022750"/>
    </source>
</evidence>
<dbReference type="Gene3D" id="2.40.70.10">
    <property type="entry name" value="Acid Proteases"/>
    <property type="match status" value="1"/>
</dbReference>
<reference evidence="7" key="1">
    <citation type="submission" date="2024-02" db="EMBL/GenBank/DDBJ databases">
        <authorList>
            <consortium name="ELIXIR-Norway"/>
            <consortium name="Elixir Norway"/>
        </authorList>
    </citation>
    <scope>NUCLEOTIDE SEQUENCE</scope>
</reference>
<dbReference type="PANTHER" id="PTHR12917">
    <property type="entry name" value="ASPARTYL PROTEASE DDI-RELATED"/>
    <property type="match status" value="1"/>
</dbReference>
<evidence type="ECO:0000256" key="6">
    <source>
        <dbReference type="SAM" id="MobiDB-lite"/>
    </source>
</evidence>